<evidence type="ECO:0000259" key="1">
    <source>
        <dbReference type="Pfam" id="PF03184"/>
    </source>
</evidence>
<dbReference type="EMBL" id="MJFZ01000438">
    <property type="protein sequence ID" value="RAW29270.1"/>
    <property type="molecule type" value="Genomic_DNA"/>
</dbReference>
<protein>
    <recommendedName>
        <fullName evidence="1">DDE-1 domain-containing protein</fullName>
    </recommendedName>
</protein>
<dbReference type="STRING" id="29920.A0A329RY66"/>
<dbReference type="Proteomes" id="UP000251314">
    <property type="component" value="Unassembled WGS sequence"/>
</dbReference>
<dbReference type="AlphaFoldDB" id="A0A329RY66"/>
<organism evidence="2 3">
    <name type="scientific">Phytophthora cactorum</name>
    <dbReference type="NCBI Taxonomy" id="29920"/>
    <lineage>
        <taxon>Eukaryota</taxon>
        <taxon>Sar</taxon>
        <taxon>Stramenopiles</taxon>
        <taxon>Oomycota</taxon>
        <taxon>Peronosporomycetes</taxon>
        <taxon>Peronosporales</taxon>
        <taxon>Peronosporaceae</taxon>
        <taxon>Phytophthora</taxon>
    </lineage>
</organism>
<sequence length="268" mass="29870">MFIRRFLKRNRLTVRRITHKGRKKRSDMEAVANVFSHSILRTVEEDGILSFLNETEKYSSVYNMNQTAMYVDMNGRTTIDFIGASTVDVVQGSAVNCFRVSMFLEASATGAKLPPLIVYAGVPGGSVSQEVWKKLLLLDSLKTYKMASVRYALQKECSTQVEFVPPGITGICQPMDVSVMKAFKNHVTNAHCQYHIDKPFPATPREKRELMSRIVAQAWDAIPAKVIVNGFIKSGLIHIGPRDRAGRFRIPQVLAGDAPVVCGDSETE</sequence>
<proteinExistence type="predicted"/>
<dbReference type="VEuPathDB" id="FungiDB:PC110_g14373"/>
<dbReference type="Pfam" id="PF03184">
    <property type="entry name" value="DDE_1"/>
    <property type="match status" value="1"/>
</dbReference>
<feature type="domain" description="DDE-1" evidence="1">
    <location>
        <begin position="132"/>
        <end position="231"/>
    </location>
</feature>
<comment type="caution">
    <text evidence="2">The sequence shown here is derived from an EMBL/GenBank/DDBJ whole genome shotgun (WGS) entry which is preliminary data.</text>
</comment>
<dbReference type="OrthoDB" id="108652at2759"/>
<keyword evidence="3" id="KW-1185">Reference proteome</keyword>
<accession>A0A329RY66</accession>
<name>A0A329RY66_9STRA</name>
<reference evidence="2 3" key="1">
    <citation type="submission" date="2018-01" db="EMBL/GenBank/DDBJ databases">
        <title>Draft genome of the strawberry crown rot pathogen Phytophthora cactorum.</title>
        <authorList>
            <person name="Armitage A.D."/>
            <person name="Lysoe E."/>
            <person name="Nellist C.F."/>
            <person name="Harrison R.J."/>
            <person name="Brurberg M.B."/>
        </authorList>
    </citation>
    <scope>NUCLEOTIDE SEQUENCE [LARGE SCALE GENOMIC DNA]</scope>
    <source>
        <strain evidence="2 3">10300</strain>
    </source>
</reference>
<evidence type="ECO:0000313" key="2">
    <source>
        <dbReference type="EMBL" id="RAW29270.1"/>
    </source>
</evidence>
<gene>
    <name evidence="2" type="ORF">PC110_g14373</name>
</gene>
<dbReference type="InterPro" id="IPR004875">
    <property type="entry name" value="DDE_SF_endonuclease_dom"/>
</dbReference>
<dbReference type="GO" id="GO:0003676">
    <property type="term" value="F:nucleic acid binding"/>
    <property type="evidence" value="ECO:0007669"/>
    <property type="project" value="InterPro"/>
</dbReference>
<evidence type="ECO:0000313" key="3">
    <source>
        <dbReference type="Proteomes" id="UP000251314"/>
    </source>
</evidence>